<evidence type="ECO:0000313" key="1">
    <source>
        <dbReference type="EnsemblMetazoa" id="ACOM038220-PA.1"/>
    </source>
</evidence>
<proteinExistence type="predicted"/>
<accession>A0A8W7PUQ8</accession>
<protein>
    <submittedName>
        <fullName evidence="1">Uncharacterized protein</fullName>
    </submittedName>
</protein>
<organism evidence="1">
    <name type="scientific">Anopheles coluzzii</name>
    <name type="common">African malaria mosquito</name>
    <dbReference type="NCBI Taxonomy" id="1518534"/>
    <lineage>
        <taxon>Eukaryota</taxon>
        <taxon>Metazoa</taxon>
        <taxon>Ecdysozoa</taxon>
        <taxon>Arthropoda</taxon>
        <taxon>Hexapoda</taxon>
        <taxon>Insecta</taxon>
        <taxon>Pterygota</taxon>
        <taxon>Neoptera</taxon>
        <taxon>Endopterygota</taxon>
        <taxon>Diptera</taxon>
        <taxon>Nematocera</taxon>
        <taxon>Culicoidea</taxon>
        <taxon>Culicidae</taxon>
        <taxon>Anophelinae</taxon>
        <taxon>Anopheles</taxon>
    </lineage>
</organism>
<name>A0A8W7PUQ8_ANOCL</name>
<dbReference type="Proteomes" id="UP000075882">
    <property type="component" value="Unassembled WGS sequence"/>
</dbReference>
<dbReference type="AlphaFoldDB" id="A0A8W7PUQ8"/>
<sequence length="122" mass="13333">MALGLGTVFDNRSMNRVLCPVAIARRILFLLAPLEMLAKKNNPTRGPEDLHLAGDRSAYRWRTATPTFRSRLPRSANALAPKDVVQDVNLSVAKPPTADTGGTHRNQYHTAICGSGKVERPS</sequence>
<reference evidence="1" key="1">
    <citation type="submission" date="2022-08" db="UniProtKB">
        <authorList>
            <consortium name="EnsemblMetazoa"/>
        </authorList>
    </citation>
    <scope>IDENTIFICATION</scope>
</reference>
<dbReference type="EnsemblMetazoa" id="ACOM038220-RA">
    <property type="protein sequence ID" value="ACOM038220-PA.1"/>
    <property type="gene ID" value="ACOM038220"/>
</dbReference>